<dbReference type="GO" id="GO:0005524">
    <property type="term" value="F:ATP binding"/>
    <property type="evidence" value="ECO:0007669"/>
    <property type="project" value="InterPro"/>
</dbReference>
<dbReference type="PROSITE" id="PS50011">
    <property type="entry name" value="PROTEIN_KINASE_DOM"/>
    <property type="match status" value="1"/>
</dbReference>
<dbReference type="AlphaFoldDB" id="A0A137PCV7"/>
<feature type="domain" description="Protein kinase" evidence="2">
    <location>
        <begin position="11"/>
        <end position="266"/>
    </location>
</feature>
<keyword evidence="4" id="KW-1185">Reference proteome</keyword>
<dbReference type="STRING" id="796925.A0A137PCV7"/>
<dbReference type="GO" id="GO:0004672">
    <property type="term" value="F:protein kinase activity"/>
    <property type="evidence" value="ECO:0007669"/>
    <property type="project" value="InterPro"/>
</dbReference>
<dbReference type="Gene3D" id="1.25.40.10">
    <property type="entry name" value="Tetratricopeptide repeat domain"/>
    <property type="match status" value="2"/>
</dbReference>
<dbReference type="PANTHER" id="PTHR43628">
    <property type="entry name" value="ACTIVATOR OF C KINASE PROTEIN 1-RELATED"/>
    <property type="match status" value="1"/>
</dbReference>
<accession>A0A137PCV7</accession>
<feature type="region of interest" description="Disordered" evidence="1">
    <location>
        <begin position="576"/>
        <end position="595"/>
    </location>
</feature>
<evidence type="ECO:0000313" key="4">
    <source>
        <dbReference type="Proteomes" id="UP000070444"/>
    </source>
</evidence>
<protein>
    <submittedName>
        <fullName evidence="3">Kinase-like protein</fullName>
    </submittedName>
</protein>
<gene>
    <name evidence="3" type="ORF">CONCODRAFT_83853</name>
</gene>
<dbReference type="InterPro" id="IPR000719">
    <property type="entry name" value="Prot_kinase_dom"/>
</dbReference>
<dbReference type="InterPro" id="IPR006597">
    <property type="entry name" value="Sel1-like"/>
</dbReference>
<name>A0A137PCV7_CONC2</name>
<sequence length="595" mass="67100">MEVESLIYDSIQPSITVGKGKHGQVKKCKYQSYVCCYKTMDTERVDPKKLTKLVQQLHSDMNRLMGNNHIIQFIGTCVDTSKHLLVMTEYVSGSSLKSYILRPPKIHPTPNWEVRAKMAYQIAQGLEFLHNHNYVHRNLYSRNILIDFDDFFNAKIGDFGLHDIRDEIDAVNQTNRDLVDFYWKAPELKDTKYSSCSKKGDIYALGTVFWELVTNQDAITLETPSAQQAIEGAPQTLIECMLNCLVENPIERPSCQDLTSTLFEFADQDDSDFNSEDASQPPTMDRVATRDMVQSEYPDSAQMVSVNQGKQFLDNKELGRCYELGIGTEVSKAQAFKYYDQASKLGYLAAIHAKAVCFENGSGVNKDLPEAAVLYLEAARRGHLASQHQIARFFQHGLGVPQNHERAVYWYHSASKSGNRSSQNNLGRCYQLGFGTSQNSELAVYWYQKSSDQGCTPAKINLAVCYEKGDGVAKDYAKAFELYQSASEKGNPHAHYKLGFCFENGLGVEPDLIKALKLYKASGAGGYERGKQRYQDLKKQVNPQLLLQRNRSINERSIATITPSNMNDNSFSEITPSINDIDFTPTRNSENSNNF</sequence>
<dbReference type="InterPro" id="IPR011009">
    <property type="entry name" value="Kinase-like_dom_sf"/>
</dbReference>
<dbReference type="Pfam" id="PF08238">
    <property type="entry name" value="Sel1"/>
    <property type="match status" value="6"/>
</dbReference>
<evidence type="ECO:0000259" key="2">
    <source>
        <dbReference type="PROSITE" id="PS50011"/>
    </source>
</evidence>
<dbReference type="OMA" id="NHERAVY"/>
<dbReference type="Proteomes" id="UP000070444">
    <property type="component" value="Unassembled WGS sequence"/>
</dbReference>
<evidence type="ECO:0000256" key="1">
    <source>
        <dbReference type="SAM" id="MobiDB-lite"/>
    </source>
</evidence>
<feature type="compositionally biased region" description="Polar residues" evidence="1">
    <location>
        <begin position="585"/>
        <end position="595"/>
    </location>
</feature>
<dbReference type="SUPFAM" id="SSF56112">
    <property type="entry name" value="Protein kinase-like (PK-like)"/>
    <property type="match status" value="1"/>
</dbReference>
<dbReference type="EMBL" id="KQ964446">
    <property type="protein sequence ID" value="KXN72838.1"/>
    <property type="molecule type" value="Genomic_DNA"/>
</dbReference>
<reference evidence="3 4" key="1">
    <citation type="journal article" date="2015" name="Genome Biol. Evol.">
        <title>Phylogenomic analyses indicate that early fungi evolved digesting cell walls of algal ancestors of land plants.</title>
        <authorList>
            <person name="Chang Y."/>
            <person name="Wang S."/>
            <person name="Sekimoto S."/>
            <person name="Aerts A.L."/>
            <person name="Choi C."/>
            <person name="Clum A."/>
            <person name="LaButti K.M."/>
            <person name="Lindquist E.A."/>
            <person name="Yee Ngan C."/>
            <person name="Ohm R.A."/>
            <person name="Salamov A.A."/>
            <person name="Grigoriev I.V."/>
            <person name="Spatafora J.W."/>
            <person name="Berbee M.L."/>
        </authorList>
    </citation>
    <scope>NUCLEOTIDE SEQUENCE [LARGE SCALE GENOMIC DNA]</scope>
    <source>
        <strain evidence="3 4">NRRL 28638</strain>
    </source>
</reference>
<proteinExistence type="predicted"/>
<dbReference type="InterPro" id="IPR052945">
    <property type="entry name" value="Mitotic_Regulator"/>
</dbReference>
<evidence type="ECO:0000313" key="3">
    <source>
        <dbReference type="EMBL" id="KXN72838.1"/>
    </source>
</evidence>
<organism evidence="3 4">
    <name type="scientific">Conidiobolus coronatus (strain ATCC 28846 / CBS 209.66 / NRRL 28638)</name>
    <name type="common">Delacroixia coronata</name>
    <dbReference type="NCBI Taxonomy" id="796925"/>
    <lineage>
        <taxon>Eukaryota</taxon>
        <taxon>Fungi</taxon>
        <taxon>Fungi incertae sedis</taxon>
        <taxon>Zoopagomycota</taxon>
        <taxon>Entomophthoromycotina</taxon>
        <taxon>Entomophthoromycetes</taxon>
        <taxon>Entomophthorales</taxon>
        <taxon>Ancylistaceae</taxon>
        <taxon>Conidiobolus</taxon>
    </lineage>
</organism>
<dbReference type="OrthoDB" id="2384430at2759"/>
<keyword evidence="3" id="KW-0418">Kinase</keyword>
<keyword evidence="3" id="KW-0808">Transferase</keyword>
<dbReference type="SMART" id="SM00671">
    <property type="entry name" value="SEL1"/>
    <property type="match status" value="6"/>
</dbReference>
<dbReference type="Pfam" id="PF07714">
    <property type="entry name" value="PK_Tyr_Ser-Thr"/>
    <property type="match status" value="1"/>
</dbReference>
<dbReference type="SUPFAM" id="SSF81901">
    <property type="entry name" value="HCP-like"/>
    <property type="match status" value="1"/>
</dbReference>
<dbReference type="Gene3D" id="1.10.510.10">
    <property type="entry name" value="Transferase(Phosphotransferase) domain 1"/>
    <property type="match status" value="1"/>
</dbReference>
<dbReference type="InterPro" id="IPR001245">
    <property type="entry name" value="Ser-Thr/Tyr_kinase_cat_dom"/>
</dbReference>
<dbReference type="PANTHER" id="PTHR43628:SF1">
    <property type="entry name" value="CHITIN SYNTHASE REGULATORY FACTOR 2-RELATED"/>
    <property type="match status" value="1"/>
</dbReference>
<dbReference type="InterPro" id="IPR011990">
    <property type="entry name" value="TPR-like_helical_dom_sf"/>
</dbReference>